<dbReference type="OrthoDB" id="167718at2759"/>
<dbReference type="GO" id="GO:0003723">
    <property type="term" value="F:RNA binding"/>
    <property type="evidence" value="ECO:0007669"/>
    <property type="project" value="UniProtKB-UniRule"/>
</dbReference>
<evidence type="ECO:0000256" key="4">
    <source>
        <dbReference type="SAM" id="MobiDB-lite"/>
    </source>
</evidence>
<dbReference type="SMART" id="SM00360">
    <property type="entry name" value="RRM"/>
    <property type="match status" value="3"/>
</dbReference>
<feature type="compositionally biased region" description="Acidic residues" evidence="4">
    <location>
        <begin position="101"/>
        <end position="125"/>
    </location>
</feature>
<accession>A0A210QWE7</accession>
<keyword evidence="2 3" id="KW-0694">RNA-binding</keyword>
<proteinExistence type="predicted"/>
<protein>
    <submittedName>
        <fullName evidence="6">Nucleolin</fullName>
    </submittedName>
</protein>
<dbReference type="InterPro" id="IPR035979">
    <property type="entry name" value="RBD_domain_sf"/>
</dbReference>
<comment type="caution">
    <text evidence="6">The sequence shown here is derived from an EMBL/GenBank/DDBJ whole genome shotgun (WGS) entry which is preliminary data.</text>
</comment>
<reference evidence="6 7" key="1">
    <citation type="journal article" date="2017" name="Nat. Ecol. Evol.">
        <title>Scallop genome provides insights into evolution of bilaterian karyotype and development.</title>
        <authorList>
            <person name="Wang S."/>
            <person name="Zhang J."/>
            <person name="Jiao W."/>
            <person name="Li J."/>
            <person name="Xun X."/>
            <person name="Sun Y."/>
            <person name="Guo X."/>
            <person name="Huan P."/>
            <person name="Dong B."/>
            <person name="Zhang L."/>
            <person name="Hu X."/>
            <person name="Sun X."/>
            <person name="Wang J."/>
            <person name="Zhao C."/>
            <person name="Wang Y."/>
            <person name="Wang D."/>
            <person name="Huang X."/>
            <person name="Wang R."/>
            <person name="Lv J."/>
            <person name="Li Y."/>
            <person name="Zhang Z."/>
            <person name="Liu B."/>
            <person name="Lu W."/>
            <person name="Hui Y."/>
            <person name="Liang J."/>
            <person name="Zhou Z."/>
            <person name="Hou R."/>
            <person name="Li X."/>
            <person name="Liu Y."/>
            <person name="Li H."/>
            <person name="Ning X."/>
            <person name="Lin Y."/>
            <person name="Zhao L."/>
            <person name="Xing Q."/>
            <person name="Dou J."/>
            <person name="Li Y."/>
            <person name="Mao J."/>
            <person name="Guo H."/>
            <person name="Dou H."/>
            <person name="Li T."/>
            <person name="Mu C."/>
            <person name="Jiang W."/>
            <person name="Fu Q."/>
            <person name="Fu X."/>
            <person name="Miao Y."/>
            <person name="Liu J."/>
            <person name="Yu Q."/>
            <person name="Li R."/>
            <person name="Liao H."/>
            <person name="Li X."/>
            <person name="Kong Y."/>
            <person name="Jiang Z."/>
            <person name="Chourrout D."/>
            <person name="Li R."/>
            <person name="Bao Z."/>
        </authorList>
    </citation>
    <scope>NUCLEOTIDE SEQUENCE [LARGE SCALE GENOMIC DNA]</scope>
    <source>
        <strain evidence="6 7">PY_sf001</strain>
    </source>
</reference>
<dbReference type="PANTHER" id="PTHR23236:SF119">
    <property type="entry name" value="NUCLEAR RNA-BINDING PROTEIN SART-3"/>
    <property type="match status" value="1"/>
</dbReference>
<keyword evidence="7" id="KW-1185">Reference proteome</keyword>
<gene>
    <name evidence="6" type="ORF">KP79_PYT05532</name>
</gene>
<organism evidence="6 7">
    <name type="scientific">Mizuhopecten yessoensis</name>
    <name type="common">Japanese scallop</name>
    <name type="synonym">Patinopecten yessoensis</name>
    <dbReference type="NCBI Taxonomy" id="6573"/>
    <lineage>
        <taxon>Eukaryota</taxon>
        <taxon>Metazoa</taxon>
        <taxon>Spiralia</taxon>
        <taxon>Lophotrochozoa</taxon>
        <taxon>Mollusca</taxon>
        <taxon>Bivalvia</taxon>
        <taxon>Autobranchia</taxon>
        <taxon>Pteriomorphia</taxon>
        <taxon>Pectinida</taxon>
        <taxon>Pectinoidea</taxon>
        <taxon>Pectinidae</taxon>
        <taxon>Mizuhopecten</taxon>
    </lineage>
</organism>
<keyword evidence="1" id="KW-0677">Repeat</keyword>
<name>A0A210QWE7_MIZYE</name>
<dbReference type="InterPro" id="IPR000504">
    <property type="entry name" value="RRM_dom"/>
</dbReference>
<evidence type="ECO:0000256" key="1">
    <source>
        <dbReference type="ARBA" id="ARBA00022737"/>
    </source>
</evidence>
<dbReference type="SUPFAM" id="SSF54928">
    <property type="entry name" value="RNA-binding domain, RBD"/>
    <property type="match status" value="3"/>
</dbReference>
<dbReference type="InterPro" id="IPR012677">
    <property type="entry name" value="Nucleotide-bd_a/b_plait_sf"/>
</dbReference>
<feature type="compositionally biased region" description="Acidic residues" evidence="4">
    <location>
        <begin position="32"/>
        <end position="48"/>
    </location>
</feature>
<evidence type="ECO:0000313" key="7">
    <source>
        <dbReference type="Proteomes" id="UP000242188"/>
    </source>
</evidence>
<evidence type="ECO:0000256" key="2">
    <source>
        <dbReference type="ARBA" id="ARBA00022884"/>
    </source>
</evidence>
<feature type="compositionally biased region" description="Acidic residues" evidence="4">
    <location>
        <begin position="140"/>
        <end position="170"/>
    </location>
</feature>
<feature type="domain" description="RRM" evidence="5">
    <location>
        <begin position="283"/>
        <end position="357"/>
    </location>
</feature>
<evidence type="ECO:0000259" key="5">
    <source>
        <dbReference type="PROSITE" id="PS50102"/>
    </source>
</evidence>
<feature type="region of interest" description="Disordered" evidence="4">
    <location>
        <begin position="1"/>
        <end position="200"/>
    </location>
</feature>
<feature type="compositionally biased region" description="Basic residues" evidence="4">
    <location>
        <begin position="174"/>
        <end position="186"/>
    </location>
</feature>
<dbReference type="EMBL" id="NEDP02001549">
    <property type="protein sequence ID" value="OWF53002.1"/>
    <property type="molecule type" value="Genomic_DNA"/>
</dbReference>
<dbReference type="PROSITE" id="PS50102">
    <property type="entry name" value="RRM"/>
    <property type="match status" value="3"/>
</dbReference>
<feature type="compositionally biased region" description="Acidic residues" evidence="4">
    <location>
        <begin position="67"/>
        <end position="83"/>
    </location>
</feature>
<dbReference type="Pfam" id="PF00076">
    <property type="entry name" value="RRM_1"/>
    <property type="match status" value="2"/>
</dbReference>
<feature type="domain" description="RRM" evidence="5">
    <location>
        <begin position="376"/>
        <end position="451"/>
    </location>
</feature>
<feature type="compositionally biased region" description="Basic and acidic residues" evidence="4">
    <location>
        <begin position="187"/>
        <end position="196"/>
    </location>
</feature>
<sequence>MAPKNVKGKKGAVTPNNKGKKAKAPPPPPVESESEEDDSEEDDSEEEVPVPVATKLNKNAPKRKADSDDDDDSEEDDDSDDDVAMPAVKSPPKKLLKKAEESDDEDDDDEDDDDEDDDDESDEEEAVVKTNGTAKAVAQADDDSEEDDEDDDDDDEEDSDEADSDEEEEEDTKKRKKTQNNKPAKKAKTDDAEKTTLHVNNVADVADEKVKKIFEKKGISVAEIRRPRPGGRFVYVDLADPSQLDKALQLDGVKDMKVALARSGGDVNKQQKDAKSFDDKNDSTLFVKNLAETVTEDMVQEFFTGSTSVRMPKRFDGNPKGFAYVVFSSADEVATALSEKQGAELEGNALFLDKAGSKPKPTFGSPGGTEDGEKSKVLFVKNLSYTCTDDILKEAFEGCTAARIAKFPDTDKSRGFGFVDFDTADEAAAAYKSMAGQEIDGRQIYLNFAGEFCLLNHRVKMPENSMQLNRKVVGEEVAVGVVTEEDSGVEVVEVVVDEERVHLQKEVYRVLKEKKKYSVTKMHLM</sequence>
<dbReference type="STRING" id="6573.A0A210QWE7"/>
<feature type="compositionally biased region" description="Basic residues" evidence="4">
    <location>
        <begin position="1"/>
        <end position="10"/>
    </location>
</feature>
<evidence type="ECO:0000313" key="6">
    <source>
        <dbReference type="EMBL" id="OWF53002.1"/>
    </source>
</evidence>
<dbReference type="PANTHER" id="PTHR23236">
    <property type="entry name" value="EUKARYOTIC TRANSLATION INITIATION FACTOR 4B/4H"/>
    <property type="match status" value="1"/>
</dbReference>
<dbReference type="Gene3D" id="3.30.70.330">
    <property type="match status" value="3"/>
</dbReference>
<dbReference type="Proteomes" id="UP000242188">
    <property type="component" value="Unassembled WGS sequence"/>
</dbReference>
<feature type="domain" description="RRM" evidence="5">
    <location>
        <begin position="195"/>
        <end position="263"/>
    </location>
</feature>
<evidence type="ECO:0000256" key="3">
    <source>
        <dbReference type="PROSITE-ProRule" id="PRU00176"/>
    </source>
</evidence>
<dbReference type="AlphaFoldDB" id="A0A210QWE7"/>